<evidence type="ECO:0000313" key="3">
    <source>
        <dbReference type="Proteomes" id="UP001189429"/>
    </source>
</evidence>
<reference evidence="2" key="1">
    <citation type="submission" date="2023-10" db="EMBL/GenBank/DDBJ databases">
        <authorList>
            <person name="Chen Y."/>
            <person name="Shah S."/>
            <person name="Dougan E. K."/>
            <person name="Thang M."/>
            <person name="Chan C."/>
        </authorList>
    </citation>
    <scope>NUCLEOTIDE SEQUENCE [LARGE SCALE GENOMIC DNA]</scope>
</reference>
<evidence type="ECO:0000313" key="2">
    <source>
        <dbReference type="EMBL" id="CAK0799308.1"/>
    </source>
</evidence>
<proteinExistence type="predicted"/>
<sequence length="162" mass="16334">APQSPQPGNPFAVLEQMGRETFNKAQEAAQKMGEVAQSGGPATLVQELQGFAQTNAEALGRAAVPICSAALILARSPGAPLSDAQHEKLAAVLPAPVMDMLSDLVKVVPEDPIVEQLKRICDKLDTFEARMAAPPASAPPAAAPTAAPAAAPAAAPEGGAAA</sequence>
<gene>
    <name evidence="2" type="ORF">PCOR1329_LOCUS7814</name>
</gene>
<dbReference type="EMBL" id="CAUYUJ010002124">
    <property type="protein sequence ID" value="CAK0799308.1"/>
    <property type="molecule type" value="Genomic_DNA"/>
</dbReference>
<accession>A0ABN9Q860</accession>
<feature type="compositionally biased region" description="Low complexity" evidence="1">
    <location>
        <begin position="143"/>
        <end position="162"/>
    </location>
</feature>
<dbReference type="Proteomes" id="UP001189429">
    <property type="component" value="Unassembled WGS sequence"/>
</dbReference>
<evidence type="ECO:0000256" key="1">
    <source>
        <dbReference type="SAM" id="MobiDB-lite"/>
    </source>
</evidence>
<organism evidence="2 3">
    <name type="scientific">Prorocentrum cordatum</name>
    <dbReference type="NCBI Taxonomy" id="2364126"/>
    <lineage>
        <taxon>Eukaryota</taxon>
        <taxon>Sar</taxon>
        <taxon>Alveolata</taxon>
        <taxon>Dinophyceae</taxon>
        <taxon>Prorocentrales</taxon>
        <taxon>Prorocentraceae</taxon>
        <taxon>Prorocentrum</taxon>
    </lineage>
</organism>
<feature type="region of interest" description="Disordered" evidence="1">
    <location>
        <begin position="132"/>
        <end position="162"/>
    </location>
</feature>
<keyword evidence="3" id="KW-1185">Reference proteome</keyword>
<comment type="caution">
    <text evidence="2">The sequence shown here is derived from an EMBL/GenBank/DDBJ whole genome shotgun (WGS) entry which is preliminary data.</text>
</comment>
<name>A0ABN9Q860_9DINO</name>
<protein>
    <recommendedName>
        <fullName evidence="4">Protein C10</fullName>
    </recommendedName>
</protein>
<evidence type="ECO:0008006" key="4">
    <source>
        <dbReference type="Google" id="ProtNLM"/>
    </source>
</evidence>
<feature type="non-terminal residue" evidence="2">
    <location>
        <position position="1"/>
    </location>
</feature>